<feature type="compositionally biased region" description="Low complexity" evidence="1">
    <location>
        <begin position="98"/>
        <end position="115"/>
    </location>
</feature>
<feature type="compositionally biased region" description="Acidic residues" evidence="1">
    <location>
        <begin position="302"/>
        <end position="311"/>
    </location>
</feature>
<dbReference type="VEuPathDB" id="FungiDB:H310_00187"/>
<feature type="compositionally biased region" description="Low complexity" evidence="1">
    <location>
        <begin position="286"/>
        <end position="297"/>
    </location>
</feature>
<evidence type="ECO:0008006" key="4">
    <source>
        <dbReference type="Google" id="ProtNLM"/>
    </source>
</evidence>
<gene>
    <name evidence="2" type="ORF">DYB32_001525</name>
</gene>
<feature type="region of interest" description="Disordered" evidence="1">
    <location>
        <begin position="199"/>
        <end position="586"/>
    </location>
</feature>
<feature type="compositionally biased region" description="Pro residues" evidence="1">
    <location>
        <begin position="256"/>
        <end position="265"/>
    </location>
</feature>
<sequence>MSAVATWEKILPQQGNDWTLAEDAALASQLKLFSQQLFAKTKELENSIWELGLAAEKSDVRLNNTINHFLMLSDSQFIENRVYEEDEDEIVKDEMKTTTEPSSTATTAPGESTTTDSKDVATEDAKKKEIQVVDQYRCSALMMMDHVSLVRRTALTLGMEALKLFAVGDEEDVLDIYNERPLPFVIGTKEFLEDEYLGLGAAPDSDDENDEDESGEDYSSEEEESEEEESEEDEEEGSEEEESDEESIEPVQAKRPPMPPMPPPRPSEEWENESTDDLFGHRTPKPRAQASAAPSRRGLFGMDDDDDDDSDDSHPGPSTSKAKSNSLFAPEDLGRDLFDGKPSAAAPAPPPKLDLFGELRARAGKTRVASDDDSDEGLFGSSSKPPARQPSAAATPAGLSLFGESDSDAESSSSGLFGRQTSTAKDLKRPPPGAVPLPQQLTRADSNDSSLFGTTTRPRAEAKQPANAKSSKLLFDSDDDSDDGGGLFGVASKAPVPPAASIAAAQPKATPPVPAKTASAKATSPSSFFNDGSDDDSDDGLLFGSKPTPPPEKLQPPIQSQPQMPPIQRPLPTAVPPKASAGGSSL</sequence>
<evidence type="ECO:0000313" key="3">
    <source>
        <dbReference type="Proteomes" id="UP000285060"/>
    </source>
</evidence>
<feature type="compositionally biased region" description="Acidic residues" evidence="1">
    <location>
        <begin position="204"/>
        <end position="248"/>
    </location>
</feature>
<feature type="compositionally biased region" description="Low complexity" evidence="1">
    <location>
        <begin position="489"/>
        <end position="508"/>
    </location>
</feature>
<dbReference type="Proteomes" id="UP000285060">
    <property type="component" value="Unassembled WGS sequence"/>
</dbReference>
<evidence type="ECO:0000313" key="2">
    <source>
        <dbReference type="EMBL" id="RHY33596.1"/>
    </source>
</evidence>
<dbReference type="EMBL" id="QUSY01000068">
    <property type="protein sequence ID" value="RHY33596.1"/>
    <property type="molecule type" value="Genomic_DNA"/>
</dbReference>
<dbReference type="PANTHER" id="PTHR35711">
    <property type="entry name" value="EXPRESSED PROTEIN"/>
    <property type="match status" value="1"/>
</dbReference>
<feature type="compositionally biased region" description="Pro residues" evidence="1">
    <location>
        <begin position="563"/>
        <end position="575"/>
    </location>
</feature>
<dbReference type="InterPro" id="IPR025574">
    <property type="entry name" value="Nucleoporin_FG_rpt"/>
</dbReference>
<feature type="compositionally biased region" description="Polar residues" evidence="1">
    <location>
        <begin position="316"/>
        <end position="327"/>
    </location>
</feature>
<organism evidence="2 3">
    <name type="scientific">Aphanomyces invadans</name>
    <dbReference type="NCBI Taxonomy" id="157072"/>
    <lineage>
        <taxon>Eukaryota</taxon>
        <taxon>Sar</taxon>
        <taxon>Stramenopiles</taxon>
        <taxon>Oomycota</taxon>
        <taxon>Saprolegniomycetes</taxon>
        <taxon>Saprolegniales</taxon>
        <taxon>Verrucalvaceae</taxon>
        <taxon>Aphanomyces</taxon>
    </lineage>
</organism>
<comment type="caution">
    <text evidence="2">The sequence shown here is derived from an EMBL/GenBank/DDBJ whole genome shotgun (WGS) entry which is preliminary data.</text>
</comment>
<proteinExistence type="predicted"/>
<accession>A0A3R6ZVB9</accession>
<evidence type="ECO:0000256" key="1">
    <source>
        <dbReference type="SAM" id="MobiDB-lite"/>
    </source>
</evidence>
<name>A0A3R6ZVB9_9STRA</name>
<protein>
    <recommendedName>
        <fullName evidence="4">FAM21/CAPZIP domain-containing protein</fullName>
    </recommendedName>
</protein>
<feature type="compositionally biased region" description="Polar residues" evidence="1">
    <location>
        <begin position="439"/>
        <end position="457"/>
    </location>
</feature>
<feature type="compositionally biased region" description="Low complexity" evidence="1">
    <location>
        <begin position="515"/>
        <end position="531"/>
    </location>
</feature>
<reference evidence="2 3" key="1">
    <citation type="submission" date="2018-08" db="EMBL/GenBank/DDBJ databases">
        <title>Aphanomyces genome sequencing and annotation.</title>
        <authorList>
            <person name="Minardi D."/>
            <person name="Oidtmann B."/>
            <person name="Van Der Giezen M."/>
            <person name="Studholme D.J."/>
        </authorList>
    </citation>
    <scope>NUCLEOTIDE SEQUENCE [LARGE SCALE GENOMIC DNA]</scope>
    <source>
        <strain evidence="2 3">NJM0002</strain>
    </source>
</reference>
<dbReference type="Pfam" id="PF13634">
    <property type="entry name" value="Nucleoporin_FG"/>
    <property type="match status" value="3"/>
</dbReference>
<feature type="region of interest" description="Disordered" evidence="1">
    <location>
        <begin position="93"/>
        <end position="122"/>
    </location>
</feature>
<dbReference type="GO" id="GO:0005643">
    <property type="term" value="C:nuclear pore"/>
    <property type="evidence" value="ECO:0007669"/>
    <property type="project" value="UniProtKB-ARBA"/>
</dbReference>
<keyword evidence="3" id="KW-1185">Reference proteome</keyword>
<dbReference type="AlphaFoldDB" id="A0A3R6ZVB9"/>
<dbReference type="PANTHER" id="PTHR35711:SF1">
    <property type="entry name" value="ECTODERMAL, ISOFORM F"/>
    <property type="match status" value="1"/>
</dbReference>